<feature type="region of interest" description="Disordered" evidence="1">
    <location>
        <begin position="35"/>
        <end position="95"/>
    </location>
</feature>
<name>A0ABD1NHA9_9FABA</name>
<keyword evidence="3" id="KW-1185">Reference proteome</keyword>
<proteinExistence type="predicted"/>
<feature type="compositionally biased region" description="Basic and acidic residues" evidence="1">
    <location>
        <begin position="57"/>
        <end position="69"/>
    </location>
</feature>
<sequence length="122" mass="13438">MAYQSARSYQHYATCYIICWMLINLYKKHIMEASQMDQGRSGPSQVNGSASMEEGSPLEKEGEKPDSPKTQHAIASNDSAQAPKRQRTESSFAVRNPPSKVVPLLLCNKEVTVSNFGNSLSA</sequence>
<evidence type="ECO:0000313" key="3">
    <source>
        <dbReference type="Proteomes" id="UP001603857"/>
    </source>
</evidence>
<protein>
    <submittedName>
        <fullName evidence="2">Uncharacterized protein</fullName>
    </submittedName>
</protein>
<feature type="compositionally biased region" description="Polar residues" evidence="1">
    <location>
        <begin position="70"/>
        <end position="80"/>
    </location>
</feature>
<evidence type="ECO:0000313" key="2">
    <source>
        <dbReference type="EMBL" id="KAL2347504.1"/>
    </source>
</evidence>
<evidence type="ECO:0000256" key="1">
    <source>
        <dbReference type="SAM" id="MobiDB-lite"/>
    </source>
</evidence>
<dbReference type="EMBL" id="JBGMDY010000001">
    <property type="protein sequence ID" value="KAL2347504.1"/>
    <property type="molecule type" value="Genomic_DNA"/>
</dbReference>
<dbReference type="AlphaFoldDB" id="A0ABD1NHA9"/>
<comment type="caution">
    <text evidence="2">The sequence shown here is derived from an EMBL/GenBank/DDBJ whole genome shotgun (WGS) entry which is preliminary data.</text>
</comment>
<accession>A0ABD1NHA9</accession>
<feature type="compositionally biased region" description="Polar residues" evidence="1">
    <location>
        <begin position="35"/>
        <end position="50"/>
    </location>
</feature>
<organism evidence="2 3">
    <name type="scientific">Flemingia macrophylla</name>
    <dbReference type="NCBI Taxonomy" id="520843"/>
    <lineage>
        <taxon>Eukaryota</taxon>
        <taxon>Viridiplantae</taxon>
        <taxon>Streptophyta</taxon>
        <taxon>Embryophyta</taxon>
        <taxon>Tracheophyta</taxon>
        <taxon>Spermatophyta</taxon>
        <taxon>Magnoliopsida</taxon>
        <taxon>eudicotyledons</taxon>
        <taxon>Gunneridae</taxon>
        <taxon>Pentapetalae</taxon>
        <taxon>rosids</taxon>
        <taxon>fabids</taxon>
        <taxon>Fabales</taxon>
        <taxon>Fabaceae</taxon>
        <taxon>Papilionoideae</taxon>
        <taxon>50 kb inversion clade</taxon>
        <taxon>NPAAA clade</taxon>
        <taxon>indigoferoid/millettioid clade</taxon>
        <taxon>Phaseoleae</taxon>
        <taxon>Flemingia</taxon>
    </lineage>
</organism>
<dbReference type="Proteomes" id="UP001603857">
    <property type="component" value="Unassembled WGS sequence"/>
</dbReference>
<reference evidence="2 3" key="1">
    <citation type="submission" date="2024-08" db="EMBL/GenBank/DDBJ databases">
        <title>Insights into the chromosomal genome structure of Flemingia macrophylla.</title>
        <authorList>
            <person name="Ding Y."/>
            <person name="Zhao Y."/>
            <person name="Bi W."/>
            <person name="Wu M."/>
            <person name="Zhao G."/>
            <person name="Gong Y."/>
            <person name="Li W."/>
            <person name="Zhang P."/>
        </authorList>
    </citation>
    <scope>NUCLEOTIDE SEQUENCE [LARGE SCALE GENOMIC DNA]</scope>
    <source>
        <strain evidence="2">DYQJB</strain>
        <tissue evidence="2">Leaf</tissue>
    </source>
</reference>
<gene>
    <name evidence="2" type="ORF">Fmac_001504</name>
</gene>